<sequence length="139" mass="15367">MPKELDKIDTDTATLTGQWWGAGGFFIGFIGIGITLYFAFAQKPEIFWLTFSGWMAALLSGICLGYVGYRLVKLAAIQGVKIEDLTGELERVKAENSRLTHIADYVVSVRQRAKSPSSRKAAQSTEHPAERPEQVETAE</sequence>
<reference evidence="3 4" key="1">
    <citation type="submission" date="2020-08" db="EMBL/GenBank/DDBJ databases">
        <title>Genome sequencing of Purple Non-Sulfur Bacteria from various extreme environments.</title>
        <authorList>
            <person name="Mayer M."/>
        </authorList>
    </citation>
    <scope>NUCLEOTIDE SEQUENCE [LARGE SCALE GENOMIC DNA]</scope>
    <source>
        <strain evidence="3 4">2761</strain>
    </source>
</reference>
<dbReference type="AlphaFoldDB" id="A0A840G5V1"/>
<gene>
    <name evidence="3" type="ORF">GGD90_000707</name>
</gene>
<dbReference type="Proteomes" id="UP000587070">
    <property type="component" value="Unassembled WGS sequence"/>
</dbReference>
<protein>
    <submittedName>
        <fullName evidence="3">Uncharacterized protein</fullName>
    </submittedName>
</protein>
<keyword evidence="2" id="KW-0472">Membrane</keyword>
<feature type="transmembrane region" description="Helical" evidence="2">
    <location>
        <begin position="46"/>
        <end position="69"/>
    </location>
</feature>
<evidence type="ECO:0000313" key="4">
    <source>
        <dbReference type="Proteomes" id="UP000587070"/>
    </source>
</evidence>
<keyword evidence="4" id="KW-1185">Reference proteome</keyword>
<name>A0A840G5V1_RHOTE</name>
<feature type="compositionally biased region" description="Polar residues" evidence="1">
    <location>
        <begin position="114"/>
        <end position="126"/>
    </location>
</feature>
<feature type="region of interest" description="Disordered" evidence="1">
    <location>
        <begin position="111"/>
        <end position="139"/>
    </location>
</feature>
<keyword evidence="2" id="KW-1133">Transmembrane helix</keyword>
<comment type="caution">
    <text evidence="3">The sequence shown here is derived from an EMBL/GenBank/DDBJ whole genome shotgun (WGS) entry which is preliminary data.</text>
</comment>
<evidence type="ECO:0000256" key="1">
    <source>
        <dbReference type="SAM" id="MobiDB-lite"/>
    </source>
</evidence>
<keyword evidence="2" id="KW-0812">Transmembrane</keyword>
<evidence type="ECO:0000256" key="2">
    <source>
        <dbReference type="SAM" id="Phobius"/>
    </source>
</evidence>
<dbReference type="EMBL" id="JACIGE010000002">
    <property type="protein sequence ID" value="MBB4246350.1"/>
    <property type="molecule type" value="Genomic_DNA"/>
</dbReference>
<organism evidence="3 4">
    <name type="scientific">Rhodocyclus tenuis</name>
    <name type="common">Rhodospirillum tenue</name>
    <dbReference type="NCBI Taxonomy" id="1066"/>
    <lineage>
        <taxon>Bacteria</taxon>
        <taxon>Pseudomonadati</taxon>
        <taxon>Pseudomonadota</taxon>
        <taxon>Betaproteobacteria</taxon>
        <taxon>Rhodocyclales</taxon>
        <taxon>Rhodocyclaceae</taxon>
        <taxon>Rhodocyclus</taxon>
    </lineage>
</organism>
<evidence type="ECO:0000313" key="3">
    <source>
        <dbReference type="EMBL" id="MBB4246350.1"/>
    </source>
</evidence>
<accession>A0A840G5V1</accession>
<feature type="compositionally biased region" description="Basic and acidic residues" evidence="1">
    <location>
        <begin position="127"/>
        <end position="139"/>
    </location>
</feature>
<dbReference type="RefSeq" id="WP_153115893.1">
    <property type="nucleotide sequence ID" value="NZ_JACIGE010000002.1"/>
</dbReference>
<feature type="transmembrane region" description="Helical" evidence="2">
    <location>
        <begin position="20"/>
        <end position="40"/>
    </location>
</feature>
<proteinExistence type="predicted"/>